<dbReference type="EMBL" id="LK052898">
    <property type="protein sequence ID" value="CDR44066.1"/>
    <property type="molecule type" value="Genomic_DNA"/>
</dbReference>
<reference evidence="1" key="1">
    <citation type="journal article" date="2014" name="Genome Announc.">
        <title>Genome sequence of the yeast Cyberlindnera fabianii (Hansenula fabianii).</title>
        <authorList>
            <person name="Freel K.C."/>
            <person name="Sarilar V."/>
            <person name="Neuveglise C."/>
            <person name="Devillers H."/>
            <person name="Friedrich A."/>
            <person name="Schacherer J."/>
        </authorList>
    </citation>
    <scope>NUCLEOTIDE SEQUENCE</scope>
    <source>
        <strain evidence="1">YJS4271</strain>
    </source>
</reference>
<evidence type="ECO:0000313" key="1">
    <source>
        <dbReference type="EMBL" id="CDR44066.1"/>
    </source>
</evidence>
<name>A0A061B2Q1_CYBFA</name>
<protein>
    <submittedName>
        <fullName evidence="1">CYFA0S13e02696g1_1</fullName>
    </submittedName>
</protein>
<accession>A0A061B2Q1</accession>
<organism evidence="1">
    <name type="scientific">Cyberlindnera fabianii</name>
    <name type="common">Yeast</name>
    <name type="synonym">Hansenula fabianii</name>
    <dbReference type="NCBI Taxonomy" id="36022"/>
    <lineage>
        <taxon>Eukaryota</taxon>
        <taxon>Fungi</taxon>
        <taxon>Dikarya</taxon>
        <taxon>Ascomycota</taxon>
        <taxon>Saccharomycotina</taxon>
        <taxon>Saccharomycetes</taxon>
        <taxon>Phaffomycetales</taxon>
        <taxon>Phaffomycetaceae</taxon>
        <taxon>Cyberlindnera</taxon>
    </lineage>
</organism>
<dbReference type="AlphaFoldDB" id="A0A061B2Q1"/>
<gene>
    <name evidence="1" type="ORF">CYFA0S_13e02696g</name>
</gene>
<proteinExistence type="predicted"/>
<sequence length="80" mass="9439">MDHLKTSFSQNYHTQAQHQRILNTLENQDHMLIQSLFRTDQEIVLDAKNSVMMKRVGNSYDKAGSKRRAEYELMKKLAQK</sequence>